<name>A0A645IGS5_9ZZZZ</name>
<reference evidence="1" key="1">
    <citation type="submission" date="2019-08" db="EMBL/GenBank/DDBJ databases">
        <authorList>
            <person name="Kucharzyk K."/>
            <person name="Murdoch R.W."/>
            <person name="Higgins S."/>
            <person name="Loffler F."/>
        </authorList>
    </citation>
    <scope>NUCLEOTIDE SEQUENCE</scope>
</reference>
<organism evidence="1">
    <name type="scientific">bioreactor metagenome</name>
    <dbReference type="NCBI Taxonomy" id="1076179"/>
    <lineage>
        <taxon>unclassified sequences</taxon>
        <taxon>metagenomes</taxon>
        <taxon>ecological metagenomes</taxon>
    </lineage>
</organism>
<gene>
    <name evidence="1" type="ORF">SDC9_198128</name>
</gene>
<sequence length="139" mass="15340">MRLVKQMIVPEAGWRIFVPRLIALPGVERAAVAWPGTRVGPRHRGAKGRVTEMGNFQRGFNVPAGQQTHQIEIFVESEIASVPVGVENSGRHRPRRAGDAQIVLAAFVNVLEFRRREPDEPLRLIVPPLVPGGGKKSVE</sequence>
<protein>
    <submittedName>
        <fullName evidence="1">Uncharacterized protein</fullName>
    </submittedName>
</protein>
<proteinExistence type="predicted"/>
<dbReference type="EMBL" id="VSSQ01114750">
    <property type="protein sequence ID" value="MPN50501.1"/>
    <property type="molecule type" value="Genomic_DNA"/>
</dbReference>
<dbReference type="AlphaFoldDB" id="A0A645IGS5"/>
<accession>A0A645IGS5</accession>
<comment type="caution">
    <text evidence="1">The sequence shown here is derived from an EMBL/GenBank/DDBJ whole genome shotgun (WGS) entry which is preliminary data.</text>
</comment>
<evidence type="ECO:0000313" key="1">
    <source>
        <dbReference type="EMBL" id="MPN50501.1"/>
    </source>
</evidence>